<reference evidence="1 2" key="1">
    <citation type="submission" date="2019-03" db="EMBL/GenBank/DDBJ databases">
        <title>Genomic analyses of the natural microbiome of Caenorhabditis elegans.</title>
        <authorList>
            <person name="Samuel B."/>
        </authorList>
    </citation>
    <scope>NUCLEOTIDE SEQUENCE [LARGE SCALE GENOMIC DNA]</scope>
    <source>
        <strain evidence="1 2">JUb89</strain>
    </source>
</reference>
<name>A0A4R1XNI2_ACICA</name>
<protein>
    <submittedName>
        <fullName evidence="1">Uncharacterized protein</fullName>
    </submittedName>
</protein>
<dbReference type="Proteomes" id="UP000294963">
    <property type="component" value="Unassembled WGS sequence"/>
</dbReference>
<organism evidence="1 2">
    <name type="scientific">Acinetobacter calcoaceticus</name>
    <dbReference type="NCBI Taxonomy" id="471"/>
    <lineage>
        <taxon>Bacteria</taxon>
        <taxon>Pseudomonadati</taxon>
        <taxon>Pseudomonadota</taxon>
        <taxon>Gammaproteobacteria</taxon>
        <taxon>Moraxellales</taxon>
        <taxon>Moraxellaceae</taxon>
        <taxon>Acinetobacter</taxon>
        <taxon>Acinetobacter calcoaceticus/baumannii complex</taxon>
    </lineage>
</organism>
<dbReference type="AlphaFoldDB" id="A0A4R1XNI2"/>
<gene>
    <name evidence="1" type="ORF">EC844_12916</name>
</gene>
<dbReference type="EMBL" id="SLVJ01000029">
    <property type="protein sequence ID" value="TCM61163.1"/>
    <property type="molecule type" value="Genomic_DNA"/>
</dbReference>
<comment type="caution">
    <text evidence="1">The sequence shown here is derived from an EMBL/GenBank/DDBJ whole genome shotgun (WGS) entry which is preliminary data.</text>
</comment>
<proteinExistence type="predicted"/>
<keyword evidence="2" id="KW-1185">Reference proteome</keyword>
<evidence type="ECO:0000313" key="2">
    <source>
        <dbReference type="Proteomes" id="UP000294963"/>
    </source>
</evidence>
<sequence>MSLIKQLEFLKENNSFHVYIYEWIDNYEFLKKCVNEDYGDNYNLILERFKKSGWNGDGILTEIWLPPFVIGYILKEPIDYGFNLSETWTKGFIVWHIKQKEDGLSFIGSIKELDFENYGLFDKSFKYD</sequence>
<dbReference type="OrthoDB" id="6058205at2"/>
<accession>A0A4R1XNI2</accession>
<evidence type="ECO:0000313" key="1">
    <source>
        <dbReference type="EMBL" id="TCM61163.1"/>
    </source>
</evidence>